<evidence type="ECO:0000256" key="5">
    <source>
        <dbReference type="ARBA" id="ARBA00022917"/>
    </source>
</evidence>
<name>A0A3M7D3J1_HORWE</name>
<protein>
    <recommendedName>
        <fullName evidence="8">Tyrosine--tRNA ligase</fullName>
        <ecNumber evidence="8">6.1.1.1</ecNumber>
    </recommendedName>
    <alternativeName>
        <fullName evidence="8">Tyrosyl-tRNA synthetase</fullName>
    </alternativeName>
</protein>
<dbReference type="FunFam" id="3.40.50.620:FF:000227">
    <property type="entry name" value="Tyrosine--tRNA ligase"/>
    <property type="match status" value="1"/>
</dbReference>
<dbReference type="Pfam" id="PF16714">
    <property type="entry name" value="TyrRSs_C"/>
    <property type="match status" value="1"/>
</dbReference>
<evidence type="ECO:0000259" key="10">
    <source>
        <dbReference type="Pfam" id="PF16714"/>
    </source>
</evidence>
<proteinExistence type="inferred from homology"/>
<evidence type="ECO:0000256" key="7">
    <source>
        <dbReference type="ARBA" id="ARBA00048248"/>
    </source>
</evidence>
<dbReference type="Pfam" id="PF00579">
    <property type="entry name" value="tRNA-synt_1b"/>
    <property type="match status" value="1"/>
</dbReference>
<dbReference type="InterPro" id="IPR002305">
    <property type="entry name" value="aa-tRNA-synth_Ic"/>
</dbReference>
<evidence type="ECO:0000313" key="11">
    <source>
        <dbReference type="EMBL" id="RMY58832.1"/>
    </source>
</evidence>
<dbReference type="Gene3D" id="1.10.240.10">
    <property type="entry name" value="Tyrosyl-Transfer RNA Synthetase"/>
    <property type="match status" value="1"/>
</dbReference>
<dbReference type="GO" id="GO:0004831">
    <property type="term" value="F:tyrosine-tRNA ligase activity"/>
    <property type="evidence" value="ECO:0007669"/>
    <property type="project" value="UniProtKB-EC"/>
</dbReference>
<accession>A0A3M7D3J1</accession>
<evidence type="ECO:0000256" key="9">
    <source>
        <dbReference type="SAM" id="MobiDB-lite"/>
    </source>
</evidence>
<dbReference type="Gene3D" id="3.10.290.10">
    <property type="entry name" value="RNA-binding S4 domain"/>
    <property type="match status" value="1"/>
</dbReference>
<evidence type="ECO:0000256" key="4">
    <source>
        <dbReference type="ARBA" id="ARBA00022840"/>
    </source>
</evidence>
<evidence type="ECO:0000256" key="1">
    <source>
        <dbReference type="ARBA" id="ARBA00005594"/>
    </source>
</evidence>
<comment type="catalytic activity">
    <reaction evidence="7 8">
        <text>tRNA(Tyr) + L-tyrosine + ATP = L-tyrosyl-tRNA(Tyr) + AMP + diphosphate + H(+)</text>
        <dbReference type="Rhea" id="RHEA:10220"/>
        <dbReference type="Rhea" id="RHEA-COMP:9706"/>
        <dbReference type="Rhea" id="RHEA-COMP:9707"/>
        <dbReference type="ChEBI" id="CHEBI:15378"/>
        <dbReference type="ChEBI" id="CHEBI:30616"/>
        <dbReference type="ChEBI" id="CHEBI:33019"/>
        <dbReference type="ChEBI" id="CHEBI:58315"/>
        <dbReference type="ChEBI" id="CHEBI:78442"/>
        <dbReference type="ChEBI" id="CHEBI:78536"/>
        <dbReference type="ChEBI" id="CHEBI:456215"/>
        <dbReference type="EC" id="6.1.1.1"/>
    </reaction>
</comment>
<dbReference type="GO" id="GO:0005829">
    <property type="term" value="C:cytosol"/>
    <property type="evidence" value="ECO:0007669"/>
    <property type="project" value="TreeGrafter"/>
</dbReference>
<feature type="region of interest" description="Disordered" evidence="9">
    <location>
        <begin position="384"/>
        <end position="411"/>
    </location>
</feature>
<dbReference type="InterPro" id="IPR002307">
    <property type="entry name" value="Tyr-tRNA-ligase"/>
</dbReference>
<dbReference type="FunFam" id="1.10.240.10:FF:000001">
    <property type="entry name" value="Tyrosine--tRNA ligase"/>
    <property type="match status" value="1"/>
</dbReference>
<evidence type="ECO:0000256" key="3">
    <source>
        <dbReference type="ARBA" id="ARBA00022741"/>
    </source>
</evidence>
<dbReference type="PRINTS" id="PR01040">
    <property type="entry name" value="TRNASYNTHTYR"/>
</dbReference>
<dbReference type="CDD" id="cd00805">
    <property type="entry name" value="TyrRS_core"/>
    <property type="match status" value="1"/>
</dbReference>
<dbReference type="SUPFAM" id="SSF52374">
    <property type="entry name" value="Nucleotidylyl transferase"/>
    <property type="match status" value="1"/>
</dbReference>
<keyword evidence="4 8" id="KW-0067">ATP-binding</keyword>
<dbReference type="GO" id="GO:0003723">
    <property type="term" value="F:RNA binding"/>
    <property type="evidence" value="ECO:0007669"/>
    <property type="project" value="InterPro"/>
</dbReference>
<dbReference type="PANTHER" id="PTHR11766">
    <property type="entry name" value="TYROSYL-TRNA SYNTHETASE"/>
    <property type="match status" value="1"/>
</dbReference>
<keyword evidence="3 8" id="KW-0547">Nucleotide-binding</keyword>
<comment type="similarity">
    <text evidence="1 8">Belongs to the class-I aminoacyl-tRNA synthetase family.</text>
</comment>
<evidence type="ECO:0000256" key="2">
    <source>
        <dbReference type="ARBA" id="ARBA00022598"/>
    </source>
</evidence>
<dbReference type="GO" id="GO:0005739">
    <property type="term" value="C:mitochondrion"/>
    <property type="evidence" value="ECO:0007669"/>
    <property type="project" value="TreeGrafter"/>
</dbReference>
<dbReference type="InterPro" id="IPR001412">
    <property type="entry name" value="aa-tRNA-synth_I_CS"/>
</dbReference>
<dbReference type="Gene3D" id="3.40.50.620">
    <property type="entry name" value="HUPs"/>
    <property type="match status" value="1"/>
</dbReference>
<evidence type="ECO:0000313" key="12">
    <source>
        <dbReference type="Proteomes" id="UP000269539"/>
    </source>
</evidence>
<dbReference type="Proteomes" id="UP000269539">
    <property type="component" value="Unassembled WGS sequence"/>
</dbReference>
<dbReference type="EC" id="6.1.1.1" evidence="8"/>
<feature type="region of interest" description="Disordered" evidence="9">
    <location>
        <begin position="1"/>
        <end position="20"/>
    </location>
</feature>
<evidence type="ECO:0000256" key="8">
    <source>
        <dbReference type="RuleBase" id="RU361234"/>
    </source>
</evidence>
<dbReference type="AlphaFoldDB" id="A0A3M7D3J1"/>
<evidence type="ECO:0000256" key="6">
    <source>
        <dbReference type="ARBA" id="ARBA00023146"/>
    </source>
</evidence>
<dbReference type="PROSITE" id="PS00178">
    <property type="entry name" value="AA_TRNA_LIGASE_I"/>
    <property type="match status" value="1"/>
</dbReference>
<dbReference type="InterPro" id="IPR036986">
    <property type="entry name" value="S4_RNA-bd_sf"/>
</dbReference>
<feature type="domain" description="Tyrosyl-tRNA synthetase C-terminal" evidence="10">
    <location>
        <begin position="408"/>
        <end position="517"/>
    </location>
</feature>
<keyword evidence="2 8" id="KW-0436">Ligase</keyword>
<gene>
    <name evidence="11" type="ORF">D0864_13316</name>
</gene>
<comment type="caution">
    <text evidence="11">The sequence shown here is derived from an EMBL/GenBank/DDBJ whole genome shotgun (WGS) entry which is preliminary data.</text>
</comment>
<organism evidence="11 12">
    <name type="scientific">Hortaea werneckii</name>
    <name type="common">Black yeast</name>
    <name type="synonym">Cladosporium werneckii</name>
    <dbReference type="NCBI Taxonomy" id="91943"/>
    <lineage>
        <taxon>Eukaryota</taxon>
        <taxon>Fungi</taxon>
        <taxon>Dikarya</taxon>
        <taxon>Ascomycota</taxon>
        <taxon>Pezizomycotina</taxon>
        <taxon>Dothideomycetes</taxon>
        <taxon>Dothideomycetidae</taxon>
        <taxon>Mycosphaerellales</taxon>
        <taxon>Teratosphaeriaceae</taxon>
        <taxon>Hortaea</taxon>
    </lineage>
</organism>
<dbReference type="EMBL" id="QWIO01002278">
    <property type="protein sequence ID" value="RMY58832.1"/>
    <property type="molecule type" value="Genomic_DNA"/>
</dbReference>
<dbReference type="InterPro" id="IPR032005">
    <property type="entry name" value="TyrRSs_C"/>
</dbReference>
<keyword evidence="6 8" id="KW-0030">Aminoacyl-tRNA synthetase</keyword>
<keyword evidence="5 8" id="KW-0648">Protein biosynthesis</keyword>
<reference evidence="11 12" key="1">
    <citation type="journal article" date="2018" name="BMC Genomics">
        <title>Genomic evidence for intraspecific hybridization in a clonal and extremely halotolerant yeast.</title>
        <authorList>
            <person name="Gostincar C."/>
            <person name="Stajich J.E."/>
            <person name="Zupancic J."/>
            <person name="Zalar P."/>
            <person name="Gunde-Cimerman N."/>
        </authorList>
    </citation>
    <scope>NUCLEOTIDE SEQUENCE [LARGE SCALE GENOMIC DNA]</scope>
    <source>
        <strain evidence="11 12">EXF-10513</strain>
    </source>
</reference>
<dbReference type="InterPro" id="IPR014729">
    <property type="entry name" value="Rossmann-like_a/b/a_fold"/>
</dbReference>
<dbReference type="InterPro" id="IPR024088">
    <property type="entry name" value="Tyr-tRNA-ligase_bac-type"/>
</dbReference>
<dbReference type="GO" id="GO:0006437">
    <property type="term" value="P:tyrosyl-tRNA aminoacylation"/>
    <property type="evidence" value="ECO:0007669"/>
    <property type="project" value="InterPro"/>
</dbReference>
<dbReference type="PANTHER" id="PTHR11766:SF0">
    <property type="entry name" value="TYROSINE--TRNA LIGASE, MITOCHONDRIAL"/>
    <property type="match status" value="1"/>
</dbReference>
<dbReference type="NCBIfam" id="TIGR00234">
    <property type="entry name" value="tyrS"/>
    <property type="match status" value="1"/>
</dbReference>
<dbReference type="GO" id="GO:0005524">
    <property type="term" value="F:ATP binding"/>
    <property type="evidence" value="ECO:0007669"/>
    <property type="project" value="UniProtKB-KW"/>
</dbReference>
<sequence>MSTRRSPQSKRFHNNAVKQQQQKKSVLTVLEERGYINQIAGDRNALDRLLESRKLGFYAGVDPTAPSLHLGHLLPFMVLFWLYHHGHRVVSLVGGATARVGDPSGRLTSRAKTAESVHDTNFKTMFAQLGGLWRNVEAYGQRHGFQDSSNGTRELLDNSSWLDTLNILDFLKLMGNGMRLGTMLGRDTVRNKMEKGDGMSFAEFTYPLLQGWDWWHMYRHHGVQLQIGGSDQYGNIVAGMDAVKYIAQNSASDGIGSQTAEWLDAEGKIKEDMSPMGLTVPLLTTSSGEKFGKSAGNAIWLDRSMTSAFDLYGFLLRSSDDDVERYLKLFTFVPTDEIGKVMGEHAKDPGKRKAQHLLASEVLELVHGRDEAIKTRKEHEVLRAPSLASLKRQDKTDASGDGSNPASSGAERTVLPSSLVLNTPFSRILYHAGIASTKSEGARMIAKGGVYIATAGAPGEGSKLDFHQLRDQKPNEVAGYIIDGVMVFRVGKWKVRVVEVVEDVDFDSRSLHAPGWDEWKAIHPQKHLGLLHSLPSLGLAFGSPIHLFQFRRPSGSGFPASPLSAIPLTTAQEIRQRAAFHHKLVKLAFFHDLTLIQYNDVLRKLHHVPAMGNDDDGQGSPRGFDKVFDRLSDEIGRFDIQSGSSFV</sequence>